<keyword evidence="3" id="KW-0677">Repeat</keyword>
<sequence length="462" mass="52706">MDCVSPILDVATRLWDCTTKRAVYIGDLQEILESLSKAMEELKNMAEDVKTKVELAEKNRQMRRTREVDGWLQSVQNCRSSYKIGKIASKKLGAVADLRSKSCYNDVANRLPQDPVDERPMEKTVGLDLISANVGKVHEVIRNKLDIPDDRWRNRAEDEKAVEIFNTLKAKRFVMLLDDVWERLDLQKLGVPSPNSQNKSKLAEIAAKECKGLSLALITIGRAMAGKSTLQEWEQAIQMLKTHPSKFSGMGDHVFPVLKFSYDSLQNGTLRSCFLYLAVFQDDYVIIDNDLINLWIGEGFLDEFDNLHEARNQGHNIIEHLKVACLFESDEDNRIKMHDVIRDMALWSTSEYCGNKNKIVVEKDSTLEAQQILKWKEGKRISLWDISVEKLAIPPSCPNLITLSFGSVILKTFPYEFFHLMPIIKVLDLSGTQITKLPVGIDRLVTLQYLDLSYTKLRKLPT</sequence>
<gene>
    <name evidence="10" type="ORF">VITISV_012197</name>
</gene>
<dbReference type="GO" id="GO:0043531">
    <property type="term" value="F:ADP binding"/>
    <property type="evidence" value="ECO:0007669"/>
    <property type="project" value="InterPro"/>
</dbReference>
<evidence type="ECO:0000259" key="8">
    <source>
        <dbReference type="Pfam" id="PF00931"/>
    </source>
</evidence>
<dbReference type="InterPro" id="IPR002182">
    <property type="entry name" value="NB-ARC"/>
</dbReference>
<organism evidence="10">
    <name type="scientific">Vitis vinifera</name>
    <name type="common">Grape</name>
    <dbReference type="NCBI Taxonomy" id="29760"/>
    <lineage>
        <taxon>Eukaryota</taxon>
        <taxon>Viridiplantae</taxon>
        <taxon>Streptophyta</taxon>
        <taxon>Embryophyta</taxon>
        <taxon>Tracheophyta</taxon>
        <taxon>Spermatophyta</taxon>
        <taxon>Magnoliopsida</taxon>
        <taxon>eudicotyledons</taxon>
        <taxon>Gunneridae</taxon>
        <taxon>Pentapetalae</taxon>
        <taxon>rosids</taxon>
        <taxon>Vitales</taxon>
        <taxon>Vitaceae</taxon>
        <taxon>Viteae</taxon>
        <taxon>Vitis</taxon>
    </lineage>
</organism>
<dbReference type="PANTHER" id="PTHR33463">
    <property type="entry name" value="NB-ARC DOMAIN-CONTAINING PROTEIN-RELATED"/>
    <property type="match status" value="1"/>
</dbReference>
<proteinExistence type="inferred from homology"/>
<evidence type="ECO:0000259" key="9">
    <source>
        <dbReference type="Pfam" id="PF23559"/>
    </source>
</evidence>
<evidence type="ECO:0000256" key="5">
    <source>
        <dbReference type="ARBA" id="ARBA00022821"/>
    </source>
</evidence>
<dbReference type="SUPFAM" id="SSF52540">
    <property type="entry name" value="P-loop containing nucleoside triphosphate hydrolases"/>
    <property type="match status" value="1"/>
</dbReference>
<feature type="coiled-coil region" evidence="7">
    <location>
        <begin position="25"/>
        <end position="59"/>
    </location>
</feature>
<evidence type="ECO:0000256" key="3">
    <source>
        <dbReference type="ARBA" id="ARBA00022737"/>
    </source>
</evidence>
<evidence type="ECO:0000313" key="10">
    <source>
        <dbReference type="EMBL" id="CAN71022.1"/>
    </source>
</evidence>
<dbReference type="ExpressionAtlas" id="A5C926">
    <property type="expression patterns" value="baseline"/>
</dbReference>
<dbReference type="Pfam" id="PF23559">
    <property type="entry name" value="WHD_DRP"/>
    <property type="match status" value="1"/>
</dbReference>
<dbReference type="SUPFAM" id="SSF52058">
    <property type="entry name" value="L domain-like"/>
    <property type="match status" value="1"/>
</dbReference>
<evidence type="ECO:0000256" key="7">
    <source>
        <dbReference type="SAM" id="Coils"/>
    </source>
</evidence>
<dbReference type="InterPro" id="IPR032675">
    <property type="entry name" value="LRR_dom_sf"/>
</dbReference>
<dbReference type="Gene3D" id="1.10.10.10">
    <property type="entry name" value="Winged helix-like DNA-binding domain superfamily/Winged helix DNA-binding domain"/>
    <property type="match status" value="1"/>
</dbReference>
<keyword evidence="2" id="KW-0433">Leucine-rich repeat</keyword>
<evidence type="ECO:0000256" key="4">
    <source>
        <dbReference type="ARBA" id="ARBA00022741"/>
    </source>
</evidence>
<dbReference type="InterPro" id="IPR058922">
    <property type="entry name" value="WHD_DRP"/>
</dbReference>
<dbReference type="AlphaFoldDB" id="A5C926"/>
<dbReference type="GO" id="GO:0005524">
    <property type="term" value="F:ATP binding"/>
    <property type="evidence" value="ECO:0007669"/>
    <property type="project" value="UniProtKB-KW"/>
</dbReference>
<keyword evidence="5" id="KW-0611">Plant defense</keyword>
<dbReference type="EMBL" id="AM486569">
    <property type="protein sequence ID" value="CAN71022.1"/>
    <property type="molecule type" value="Genomic_DNA"/>
</dbReference>
<evidence type="ECO:0000256" key="6">
    <source>
        <dbReference type="ARBA" id="ARBA00022840"/>
    </source>
</evidence>
<feature type="domain" description="NB-ARC" evidence="8">
    <location>
        <begin position="135"/>
        <end position="202"/>
    </location>
</feature>
<keyword evidence="7" id="KW-0175">Coiled coil</keyword>
<dbReference type="FunFam" id="1.10.10.10:FF:000322">
    <property type="entry name" value="Probable disease resistance protein At1g63360"/>
    <property type="match status" value="1"/>
</dbReference>
<dbReference type="Gene3D" id="3.80.10.10">
    <property type="entry name" value="Ribonuclease Inhibitor"/>
    <property type="match status" value="1"/>
</dbReference>
<dbReference type="Gene3D" id="1.10.8.430">
    <property type="entry name" value="Helical domain of apoptotic protease-activating factors"/>
    <property type="match status" value="1"/>
</dbReference>
<dbReference type="InterPro" id="IPR036388">
    <property type="entry name" value="WH-like_DNA-bd_sf"/>
</dbReference>
<protein>
    <submittedName>
        <fullName evidence="10">Uncharacterized protein</fullName>
    </submittedName>
</protein>
<dbReference type="GO" id="GO:0006952">
    <property type="term" value="P:defense response"/>
    <property type="evidence" value="ECO:0007669"/>
    <property type="project" value="UniProtKB-KW"/>
</dbReference>
<dbReference type="PANTHER" id="PTHR33463:SF220">
    <property type="entry name" value="NB-ARC DOMAIN-CONTAINING PROTEIN"/>
    <property type="match status" value="1"/>
</dbReference>
<dbReference type="InterPro" id="IPR042197">
    <property type="entry name" value="Apaf_helical"/>
</dbReference>
<accession>A5C926</accession>
<evidence type="ECO:0000256" key="1">
    <source>
        <dbReference type="ARBA" id="ARBA00008894"/>
    </source>
</evidence>
<evidence type="ECO:0000256" key="2">
    <source>
        <dbReference type="ARBA" id="ARBA00022614"/>
    </source>
</evidence>
<keyword evidence="4" id="KW-0547">Nucleotide-binding</keyword>
<comment type="similarity">
    <text evidence="1">Belongs to the disease resistance NB-LRR family.</text>
</comment>
<name>A5C926_VITVI</name>
<feature type="domain" description="Disease resistance protein winged helix" evidence="9">
    <location>
        <begin position="279"/>
        <end position="345"/>
    </location>
</feature>
<reference evidence="10" key="1">
    <citation type="journal article" date="2007" name="PLoS ONE">
        <title>The first genome sequence of an elite grapevine cultivar (Pinot noir Vitis vinifera L.): coping with a highly heterozygous genome.</title>
        <authorList>
            <person name="Velasco R."/>
            <person name="Zharkikh A."/>
            <person name="Troggio M."/>
            <person name="Cartwright D.A."/>
            <person name="Cestaro A."/>
            <person name="Pruss D."/>
            <person name="Pindo M."/>
            <person name="FitzGerald L.M."/>
            <person name="Vezzulli S."/>
            <person name="Reid J."/>
            <person name="Malacarne G."/>
            <person name="Iliev D."/>
            <person name="Coppola G."/>
            <person name="Wardell B."/>
            <person name="Micheletti D."/>
            <person name="Macalma T."/>
            <person name="Facci M."/>
            <person name="Mitchell J.T."/>
            <person name="Perazzolli M."/>
            <person name="Eldredge G."/>
            <person name="Gatto P."/>
            <person name="Oyzerski R."/>
            <person name="Moretto M."/>
            <person name="Gutin N."/>
            <person name="Stefanini M."/>
            <person name="Chen Y."/>
            <person name="Segala C."/>
            <person name="Davenport C."/>
            <person name="Dematte L."/>
            <person name="Mraz A."/>
            <person name="Battilana J."/>
            <person name="Stormo K."/>
            <person name="Costa F."/>
            <person name="Tao Q."/>
            <person name="Si-Ammour A."/>
            <person name="Harkins T."/>
            <person name="Lackey A."/>
            <person name="Perbost C."/>
            <person name="Taillon B."/>
            <person name="Stella A."/>
            <person name="Solovyev V."/>
            <person name="Fawcett J.A."/>
            <person name="Sterck L."/>
            <person name="Vandepoele K."/>
            <person name="Grando S.M."/>
            <person name="Toppo S."/>
            <person name="Moser C."/>
            <person name="Lanchbury J."/>
            <person name="Bogden R."/>
            <person name="Skolnick M."/>
            <person name="Sgaramella V."/>
            <person name="Bhatnagar S.K."/>
            <person name="Fontana P."/>
            <person name="Gutin A."/>
            <person name="Van de Peer Y."/>
            <person name="Salamini F."/>
            <person name="Viola R."/>
        </authorList>
    </citation>
    <scope>NUCLEOTIDE SEQUENCE</scope>
</reference>
<keyword evidence="6" id="KW-0067">ATP-binding</keyword>
<dbReference type="Pfam" id="PF00931">
    <property type="entry name" value="NB-ARC"/>
    <property type="match status" value="1"/>
</dbReference>
<dbReference type="InterPro" id="IPR027417">
    <property type="entry name" value="P-loop_NTPase"/>
</dbReference>
<dbReference type="InterPro" id="IPR050905">
    <property type="entry name" value="Plant_NBS-LRR"/>
</dbReference>